<feature type="domain" description="F-box protein AT5G49610-like beta-propeller" evidence="1">
    <location>
        <begin position="2"/>
        <end position="58"/>
    </location>
</feature>
<feature type="domain" description="F-box protein AT5G49610-like beta-propeller" evidence="1">
    <location>
        <begin position="115"/>
        <end position="159"/>
    </location>
</feature>
<name>A0A6G1F6B4_9ORYZ</name>
<gene>
    <name evidence="2" type="ORF">E2562_010319</name>
</gene>
<comment type="caution">
    <text evidence="2">The sequence shown here is derived from an EMBL/GenBank/DDBJ whole genome shotgun (WGS) entry which is preliminary data.</text>
</comment>
<evidence type="ECO:0000313" key="2">
    <source>
        <dbReference type="EMBL" id="KAF0932404.1"/>
    </source>
</evidence>
<protein>
    <recommendedName>
        <fullName evidence="1">F-box protein AT5G49610-like beta-propeller domain-containing protein</fullName>
    </recommendedName>
</protein>
<proteinExistence type="predicted"/>
<organism evidence="2 3">
    <name type="scientific">Oryza meyeriana var. granulata</name>
    <dbReference type="NCBI Taxonomy" id="110450"/>
    <lineage>
        <taxon>Eukaryota</taxon>
        <taxon>Viridiplantae</taxon>
        <taxon>Streptophyta</taxon>
        <taxon>Embryophyta</taxon>
        <taxon>Tracheophyta</taxon>
        <taxon>Spermatophyta</taxon>
        <taxon>Magnoliopsida</taxon>
        <taxon>Liliopsida</taxon>
        <taxon>Poales</taxon>
        <taxon>Poaceae</taxon>
        <taxon>BOP clade</taxon>
        <taxon>Oryzoideae</taxon>
        <taxon>Oryzeae</taxon>
        <taxon>Oryzinae</taxon>
        <taxon>Oryza</taxon>
        <taxon>Oryza meyeriana</taxon>
    </lineage>
</organism>
<dbReference type="Pfam" id="PF23635">
    <property type="entry name" value="Beta-prop_AT5G49610-like"/>
    <property type="match status" value="2"/>
</dbReference>
<evidence type="ECO:0000259" key="1">
    <source>
        <dbReference type="Pfam" id="PF23635"/>
    </source>
</evidence>
<dbReference type="EMBL" id="SPHZ02000001">
    <property type="protein sequence ID" value="KAF0932404.1"/>
    <property type="molecule type" value="Genomic_DNA"/>
</dbReference>
<reference evidence="2 3" key="1">
    <citation type="submission" date="2019-11" db="EMBL/GenBank/DDBJ databases">
        <title>Whole genome sequence of Oryza granulata.</title>
        <authorList>
            <person name="Li W."/>
        </authorList>
    </citation>
    <scope>NUCLEOTIDE SEQUENCE [LARGE SCALE GENOMIC DNA]</scope>
    <source>
        <strain evidence="3">cv. Menghai</strain>
        <tissue evidence="2">Leaf</tissue>
    </source>
</reference>
<evidence type="ECO:0000313" key="3">
    <source>
        <dbReference type="Proteomes" id="UP000479710"/>
    </source>
</evidence>
<dbReference type="Proteomes" id="UP000479710">
    <property type="component" value="Unassembled WGS sequence"/>
</dbReference>
<dbReference type="OrthoDB" id="719835at2759"/>
<accession>A0A6G1F6B4</accession>
<dbReference type="InterPro" id="IPR056594">
    <property type="entry name" value="AT5G49610-like_b-prop"/>
</dbReference>
<dbReference type="AlphaFoldDB" id="A0A6G1F6B4"/>
<keyword evidence="3" id="KW-1185">Reference proteome</keyword>
<sequence>MEMGDNPEFVFLVTTGEYVFYLDIRSREMHRVYKIPYEHDDQHIQQINPLMMIWPFVFPVLKDDPIPGRACGQDLAGLIVLYSRGSVQETRVAPGGPGLEEFQLQIWSHKGDNNGELTSEGEDATEVGIIEVGDNAEFVLLVTTGEYAFYLDIKSWEICQEPEPNSLSGKEPRMCGYTPPPKFKFTFLV</sequence>